<evidence type="ECO:0000259" key="4">
    <source>
        <dbReference type="Pfam" id="PF01103"/>
    </source>
</evidence>
<feature type="signal peptide" evidence="3">
    <location>
        <begin position="1"/>
        <end position="21"/>
    </location>
</feature>
<dbReference type="AlphaFoldDB" id="A4BEA1"/>
<evidence type="ECO:0000256" key="1">
    <source>
        <dbReference type="ARBA" id="ARBA00004370"/>
    </source>
</evidence>
<evidence type="ECO:0000256" key="3">
    <source>
        <dbReference type="SAM" id="SignalP"/>
    </source>
</evidence>
<gene>
    <name evidence="5" type="ORF">MED297_12647</name>
</gene>
<keyword evidence="3" id="KW-0732">Signal</keyword>
<evidence type="ECO:0000313" key="6">
    <source>
        <dbReference type="Proteomes" id="UP000005953"/>
    </source>
</evidence>
<dbReference type="STRING" id="314283.MED297_12647"/>
<dbReference type="EMBL" id="AAOE01000009">
    <property type="protein sequence ID" value="EAR09579.1"/>
    <property type="molecule type" value="Genomic_DNA"/>
</dbReference>
<dbReference type="HOGENOM" id="CLU_046092_0_0_6"/>
<comment type="subcellular location">
    <subcellularLocation>
        <location evidence="1">Membrane</location>
    </subcellularLocation>
</comment>
<dbReference type="Proteomes" id="UP000005953">
    <property type="component" value="Unassembled WGS sequence"/>
</dbReference>
<organism evidence="5 6">
    <name type="scientific">Reinekea blandensis MED297</name>
    <dbReference type="NCBI Taxonomy" id="314283"/>
    <lineage>
        <taxon>Bacteria</taxon>
        <taxon>Pseudomonadati</taxon>
        <taxon>Pseudomonadota</taxon>
        <taxon>Gammaproteobacteria</taxon>
        <taxon>Oceanospirillales</taxon>
        <taxon>Saccharospirillaceae</taxon>
        <taxon>Reinekea</taxon>
    </lineage>
</organism>
<dbReference type="Pfam" id="PF01103">
    <property type="entry name" value="Omp85"/>
    <property type="match status" value="1"/>
</dbReference>
<sequence length="356" mass="38588">MKALFPTLFIAGLLSAPLSQADESLKPAAWVPLPAVGSSPETGFQYGAYVMRIFPQTTAGTPQNRLELLLQGTTNGQFQAYVWPNLYFDSGRLQVKGKLGGRYWPIGYFGQTNEAGDTADKYSDTAIEASITVNRKITPDLALGVKGFAEHHSLDDIDEDPSSTLLTDDGRTLVTGLFSGAGVNAIYDTRNNLDWPSQGQLVVASLDQFSELVGSESTFTLTRLRGAQYWSVSDDVIALSAEFQSASDDTPFTFLPRPNGGSTLRGANGNRWIDQLGLGAQAEYRMTLSPRWAVVGFADSYQVANDAGDLGLDQFHSSLGAGVRFGMTPDRFNIRFDLGWVDFEAIGFTITVGEAF</sequence>
<accession>A4BEA1</accession>
<comment type="caution">
    <text evidence="5">The sequence shown here is derived from an EMBL/GenBank/DDBJ whole genome shotgun (WGS) entry which is preliminary data.</text>
</comment>
<name>A4BEA1_9GAMM</name>
<dbReference type="InterPro" id="IPR000184">
    <property type="entry name" value="Bac_surfAg_D15"/>
</dbReference>
<proteinExistence type="predicted"/>
<reference evidence="5 6" key="1">
    <citation type="submission" date="2006-02" db="EMBL/GenBank/DDBJ databases">
        <authorList>
            <person name="Pinhassi J."/>
            <person name="Pedros-Alio C."/>
            <person name="Ferriera S."/>
            <person name="Johnson J."/>
            <person name="Kravitz S."/>
            <person name="Halpern A."/>
            <person name="Remington K."/>
            <person name="Beeson K."/>
            <person name="Tran B."/>
            <person name="Rogers Y.-H."/>
            <person name="Friedman R."/>
            <person name="Venter J.C."/>
        </authorList>
    </citation>
    <scope>NUCLEOTIDE SEQUENCE [LARGE SCALE GENOMIC DNA]</scope>
    <source>
        <strain evidence="5 6">MED297</strain>
    </source>
</reference>
<keyword evidence="2" id="KW-0472">Membrane</keyword>
<protein>
    <recommendedName>
        <fullName evidence="4">Bacterial surface antigen (D15) domain-containing protein</fullName>
    </recommendedName>
</protein>
<dbReference type="GO" id="GO:0019867">
    <property type="term" value="C:outer membrane"/>
    <property type="evidence" value="ECO:0007669"/>
    <property type="project" value="InterPro"/>
</dbReference>
<keyword evidence="6" id="KW-1185">Reference proteome</keyword>
<feature type="domain" description="Bacterial surface antigen (D15)" evidence="4">
    <location>
        <begin position="84"/>
        <end position="355"/>
    </location>
</feature>
<evidence type="ECO:0000256" key="2">
    <source>
        <dbReference type="ARBA" id="ARBA00023136"/>
    </source>
</evidence>
<dbReference type="RefSeq" id="WP_008042308.1">
    <property type="nucleotide sequence ID" value="NZ_CH724149.1"/>
</dbReference>
<dbReference type="Gene3D" id="2.40.160.50">
    <property type="entry name" value="membrane protein fhac: a member of the omp85/tpsb transporter family"/>
    <property type="match status" value="1"/>
</dbReference>
<dbReference type="OrthoDB" id="6190735at2"/>
<evidence type="ECO:0000313" key="5">
    <source>
        <dbReference type="EMBL" id="EAR09579.1"/>
    </source>
</evidence>
<feature type="chain" id="PRO_5002666642" description="Bacterial surface antigen (D15) domain-containing protein" evidence="3">
    <location>
        <begin position="22"/>
        <end position="356"/>
    </location>
</feature>